<dbReference type="PANTHER" id="PTHR42813">
    <property type="entry name" value="ZINC-TYPE ALCOHOL DEHYDROGENASE-LIKE"/>
    <property type="match status" value="1"/>
</dbReference>
<comment type="caution">
    <text evidence="8">The sequence shown here is derived from an EMBL/GenBank/DDBJ whole genome shotgun (WGS) entry which is preliminary data.</text>
</comment>
<dbReference type="Pfam" id="PF08240">
    <property type="entry name" value="ADH_N"/>
    <property type="match status" value="1"/>
</dbReference>
<dbReference type="Proteomes" id="UP000253495">
    <property type="component" value="Unassembled WGS sequence"/>
</dbReference>
<proteinExistence type="inferred from homology"/>
<dbReference type="InterPro" id="IPR013149">
    <property type="entry name" value="ADH-like_C"/>
</dbReference>
<dbReference type="InterPro" id="IPR011032">
    <property type="entry name" value="GroES-like_sf"/>
</dbReference>
<evidence type="ECO:0000256" key="3">
    <source>
        <dbReference type="ARBA" id="ARBA00022833"/>
    </source>
</evidence>
<dbReference type="PANTHER" id="PTHR42813:SF7">
    <property type="entry name" value="ALCOHOL DEHYDROGENASE (ZN-DEPENDENT)-RELATED"/>
    <property type="match status" value="1"/>
</dbReference>
<dbReference type="Gene3D" id="3.90.180.10">
    <property type="entry name" value="Medium-chain alcohol dehydrogenases, catalytic domain"/>
    <property type="match status" value="1"/>
</dbReference>
<keyword evidence="4" id="KW-0560">Oxidoreductase</keyword>
<dbReference type="InterPro" id="IPR036291">
    <property type="entry name" value="NAD(P)-bd_dom_sf"/>
</dbReference>
<dbReference type="Gene3D" id="3.40.50.720">
    <property type="entry name" value="NAD(P)-binding Rossmann-like Domain"/>
    <property type="match status" value="1"/>
</dbReference>
<dbReference type="AlphaFoldDB" id="A0A368VXV4"/>
<evidence type="ECO:0000259" key="7">
    <source>
        <dbReference type="Pfam" id="PF08240"/>
    </source>
</evidence>
<keyword evidence="9" id="KW-1185">Reference proteome</keyword>
<keyword evidence="3 5" id="KW-0862">Zinc</keyword>
<feature type="domain" description="Alcohol dehydrogenase-like N-terminal" evidence="7">
    <location>
        <begin position="25"/>
        <end position="149"/>
    </location>
</feature>
<sequence length="389" mass="40444">MKAVVWQEPGTVELQDVPDPRVQQSTDAIVRLTMSALCGTDLHMIRGTFPGMAPGTVLGHEGVGVVEEVGSGVRAFQPGDRVVVPSTIACGTCSYCRAGYTAQCDTANPNGPLAGTAIFGGPEATGGFAGMQAGYVRVPFANANLVALPDSIIDEQAIVISDVLPTGWFGARLAEVGVGDTVAVFGCGPVGQLAIASAWYQGAGRVLAVDSVAGRLETARRQHAEPVDFSAEEPVAMLRELTGGIGPDRVIDAVGVDAYPQAEGSESEQAQASGGGTLAWSHGTLPSQAARWAVQAVAKAGTIGVIGVYPPTFESWPIGSAMNKNLTVHMGNCNHRALMPRLVDLVASGALDPSAILERQEPMRDAVQAYQAFDQREPGWIKVALEGLT</sequence>
<dbReference type="EMBL" id="QPJC01000004">
    <property type="protein sequence ID" value="RCW44414.1"/>
    <property type="molecule type" value="Genomic_DNA"/>
</dbReference>
<name>A0A368VXV4_9ACTN</name>
<evidence type="ECO:0000256" key="4">
    <source>
        <dbReference type="ARBA" id="ARBA00023002"/>
    </source>
</evidence>
<organism evidence="8 9">
    <name type="scientific">Halopolyspora algeriensis</name>
    <dbReference type="NCBI Taxonomy" id="1500506"/>
    <lineage>
        <taxon>Bacteria</taxon>
        <taxon>Bacillati</taxon>
        <taxon>Actinomycetota</taxon>
        <taxon>Actinomycetes</taxon>
        <taxon>Actinomycetes incertae sedis</taxon>
        <taxon>Halopolyspora</taxon>
    </lineage>
</organism>
<dbReference type="OrthoDB" id="241504at2"/>
<keyword evidence="2 5" id="KW-0479">Metal-binding</keyword>
<comment type="similarity">
    <text evidence="5">Belongs to the zinc-containing alcohol dehydrogenase family.</text>
</comment>
<dbReference type="InterPro" id="IPR002328">
    <property type="entry name" value="ADH_Zn_CS"/>
</dbReference>
<dbReference type="InterPro" id="IPR013154">
    <property type="entry name" value="ADH-like_N"/>
</dbReference>
<dbReference type="GO" id="GO:0016491">
    <property type="term" value="F:oxidoreductase activity"/>
    <property type="evidence" value="ECO:0007669"/>
    <property type="project" value="UniProtKB-KW"/>
</dbReference>
<protein>
    <submittedName>
        <fullName evidence="8">Threonine dehydrogenase-like Zn-dependent dehydrogenase</fullName>
    </submittedName>
</protein>
<dbReference type="PROSITE" id="PS00059">
    <property type="entry name" value="ADH_ZINC"/>
    <property type="match status" value="1"/>
</dbReference>
<evidence type="ECO:0000256" key="5">
    <source>
        <dbReference type="RuleBase" id="RU361277"/>
    </source>
</evidence>
<evidence type="ECO:0000259" key="6">
    <source>
        <dbReference type="Pfam" id="PF00107"/>
    </source>
</evidence>
<evidence type="ECO:0000256" key="1">
    <source>
        <dbReference type="ARBA" id="ARBA00001947"/>
    </source>
</evidence>
<evidence type="ECO:0000313" key="8">
    <source>
        <dbReference type="EMBL" id="RCW44414.1"/>
    </source>
</evidence>
<dbReference type="GO" id="GO:0008270">
    <property type="term" value="F:zinc ion binding"/>
    <property type="evidence" value="ECO:0007669"/>
    <property type="project" value="InterPro"/>
</dbReference>
<dbReference type="SUPFAM" id="SSF51735">
    <property type="entry name" value="NAD(P)-binding Rossmann-fold domains"/>
    <property type="match status" value="1"/>
</dbReference>
<evidence type="ECO:0000256" key="2">
    <source>
        <dbReference type="ARBA" id="ARBA00022723"/>
    </source>
</evidence>
<reference evidence="8 9" key="1">
    <citation type="submission" date="2018-07" db="EMBL/GenBank/DDBJ databases">
        <title>Genomic Encyclopedia of Type Strains, Phase III (KMG-III): the genomes of soil and plant-associated and newly described type strains.</title>
        <authorList>
            <person name="Whitman W."/>
        </authorList>
    </citation>
    <scope>NUCLEOTIDE SEQUENCE [LARGE SCALE GENOMIC DNA]</scope>
    <source>
        <strain evidence="8 9">CECT 8575</strain>
    </source>
</reference>
<accession>A0A368VXV4</accession>
<evidence type="ECO:0000313" key="9">
    <source>
        <dbReference type="Proteomes" id="UP000253495"/>
    </source>
</evidence>
<dbReference type="SUPFAM" id="SSF50129">
    <property type="entry name" value="GroES-like"/>
    <property type="match status" value="1"/>
</dbReference>
<gene>
    <name evidence="8" type="ORF">DFQ14_1043</name>
</gene>
<dbReference type="Pfam" id="PF00107">
    <property type="entry name" value="ADH_zinc_N"/>
    <property type="match status" value="1"/>
</dbReference>
<feature type="domain" description="Alcohol dehydrogenase-like C-terminal" evidence="6">
    <location>
        <begin position="189"/>
        <end position="259"/>
    </location>
</feature>
<comment type="cofactor">
    <cofactor evidence="1 5">
        <name>Zn(2+)</name>
        <dbReference type="ChEBI" id="CHEBI:29105"/>
    </cofactor>
</comment>
<dbReference type="RefSeq" id="WP_114452505.1">
    <property type="nucleotide sequence ID" value="NZ_QPJC01000004.1"/>
</dbReference>